<feature type="region of interest" description="Disordered" evidence="1">
    <location>
        <begin position="1"/>
        <end position="236"/>
    </location>
</feature>
<feature type="region of interest" description="Disordered" evidence="1">
    <location>
        <begin position="321"/>
        <end position="340"/>
    </location>
</feature>
<dbReference type="KEGG" id="mdn:JT25_006960"/>
<evidence type="ECO:0000259" key="2">
    <source>
        <dbReference type="Pfam" id="PF13699"/>
    </source>
</evidence>
<dbReference type="EMBL" id="CP014476">
    <property type="protein sequence ID" value="AMK76232.1"/>
    <property type="molecule type" value="Genomic_DNA"/>
</dbReference>
<feature type="compositionally biased region" description="Low complexity" evidence="1">
    <location>
        <begin position="524"/>
        <end position="546"/>
    </location>
</feature>
<feature type="compositionally biased region" description="Basic and acidic residues" evidence="1">
    <location>
        <begin position="60"/>
        <end position="78"/>
    </location>
</feature>
<organism evidence="3 4">
    <name type="scientific">Methylomonas denitrificans</name>
    <dbReference type="NCBI Taxonomy" id="1538553"/>
    <lineage>
        <taxon>Bacteria</taxon>
        <taxon>Pseudomonadati</taxon>
        <taxon>Pseudomonadota</taxon>
        <taxon>Gammaproteobacteria</taxon>
        <taxon>Methylococcales</taxon>
        <taxon>Methylococcaceae</taxon>
        <taxon>Methylomonas</taxon>
    </lineage>
</organism>
<feature type="region of interest" description="Disordered" evidence="1">
    <location>
        <begin position="509"/>
        <end position="561"/>
    </location>
</feature>
<proteinExistence type="predicted"/>
<feature type="domain" description="eCIS core" evidence="2">
    <location>
        <begin position="235"/>
        <end position="312"/>
    </location>
</feature>
<name>A0A126T2C1_9GAMM</name>
<feature type="compositionally biased region" description="Basic and acidic residues" evidence="1">
    <location>
        <begin position="101"/>
        <end position="122"/>
    </location>
</feature>
<evidence type="ECO:0000256" key="1">
    <source>
        <dbReference type="SAM" id="MobiDB-lite"/>
    </source>
</evidence>
<dbReference type="Proteomes" id="UP000030512">
    <property type="component" value="Chromosome"/>
</dbReference>
<feature type="compositionally biased region" description="Basic and acidic residues" evidence="1">
    <location>
        <begin position="129"/>
        <end position="153"/>
    </location>
</feature>
<dbReference type="Pfam" id="PF13699">
    <property type="entry name" value="eCIS_core"/>
    <property type="match status" value="1"/>
</dbReference>
<evidence type="ECO:0000313" key="3">
    <source>
        <dbReference type="EMBL" id="AMK76232.1"/>
    </source>
</evidence>
<dbReference type="AlphaFoldDB" id="A0A126T2C1"/>
<feature type="compositionally biased region" description="Polar residues" evidence="1">
    <location>
        <begin position="208"/>
        <end position="220"/>
    </location>
</feature>
<feature type="compositionally biased region" description="Low complexity" evidence="1">
    <location>
        <begin position="325"/>
        <end position="339"/>
    </location>
</feature>
<feature type="compositionally biased region" description="Basic residues" evidence="1">
    <location>
        <begin position="29"/>
        <end position="39"/>
    </location>
</feature>
<dbReference type="RefSeq" id="WP_062328073.1">
    <property type="nucleotide sequence ID" value="NZ_CP014476.1"/>
</dbReference>
<feature type="compositionally biased region" description="Basic and acidic residues" evidence="1">
    <location>
        <begin position="222"/>
        <end position="231"/>
    </location>
</feature>
<keyword evidence="4" id="KW-1185">Reference proteome</keyword>
<sequence>MATLASTLRKKQPQRKTSAPPKPNEEKKQRKPAYLKRKMAVSQPHDPEEKQADQVAQEVSRAKKADNQPGVKEDKEMISSKPVPSAQRLLRRLNRAAADAAKPEDEQKPVRRAKKPDEEKKNPAAQRSVETEDKKEDQAKRLSRKAKEEEKPKAARLFRKATGPEKTDEQQATAARLLRKSKPADEEQTVAQTRLHRAAAEQAEQPGDTESSASANTVEQSVEARIEESRGKGAPLPENIRREMEQQLGADFSGVIIHNDAEAADLCKQLNARAFTVGNDVYFAPGEFAPEADAGRELLAHELSHVVQQGAGVQRVMRAPPAAPAPTTASGGAKSAGKGTLKGGELHVPLLTLPQKPGMQEKFSAKYGGLTNWKLPQADERTNQIDDWKKQIKPSSGGWDLKPYLGSDNTLPDTSGANTQYALKLKAGGGGQGYLIGTESDIREQAILPWWNSQGAPHLFDVDHILELQLGGDADKLENFQLLDASANRSSGSKIKNAIDKAIRAAIPPEVEGGGDLPENLSKPLPGRGKAAPGAAPAPAANAATPSPAPATGGGAAPATAAKDPASAALDAIKTSYQDKLIFDEVKFEGAVGGNPGICWQADRVTKMEHLKPLEKATKTNAPDLFANDKLRLLPRPGAGVMFVSALKGDSGSETFDAGSWGGMSVAGGTFNRTAGSGTVTLTMPKTKKVDAQNTTLNFVSSGAPTLCHIPPGQVADAYRNAFKAKTLSPIALNNADMDASANIVGGGVLTIDGIPLLAGTTVDVALVGGDLVFSKTFSTDEFDMKGPIQLDSSSLTLSAGAATPIAAAGLVEFHIGELAKGSLEGSATAGGFAMAGQLEFDKQLFTGAGRIDYDSAKGIKASGTLGLKPGALKGIKKASFTLAYDDAKKAIDFAGDAEVSVPGFKGAKLSAHADDTGNISLGGEATLSDTIPRIKGGKLNIAADRKGDVWSLGGGGELEPDLSGLDASAKLKLDYKDGVLNGKLTANYKRSMLAGNIDLNAKAVVGDAGGEAEPIKVWGSGTVDVTAAPWLKATVGLTLDEKGEITVSGELGLPNSLEIFPRKQIDKSLFAVATQVPIVPGIVAEVGGNLSATAGIGPGSLDQLKIGLTYNPDHEEDTKITGDAHLKVPADAGLRLAVRAGIGLGITGASATGGLEIGGKLGIEGAAEAGVHVDWTPTTGLDLTAKLSVSAQPSFTFDISGYVAVTALGFSVYDQRWQLASYQFGSDYKFGISLPVHYHEGQPFDVSLDDVQFDVPDISPGDILNGLIARIA</sequence>
<accession>A0A126T2C1</accession>
<dbReference type="InterPro" id="IPR025295">
    <property type="entry name" value="eCIS_core_dom"/>
</dbReference>
<evidence type="ECO:0000313" key="4">
    <source>
        <dbReference type="Proteomes" id="UP000030512"/>
    </source>
</evidence>
<gene>
    <name evidence="3" type="ORF">JT25_006960</name>
</gene>
<reference evidence="3 4" key="1">
    <citation type="journal article" date="2015" name="Environ. Microbiol.">
        <title>Methane oxidation coupled to nitrate reduction under hypoxia by the Gammaproteobacterium Methylomonas denitrificans, sp. nov. type strain FJG1.</title>
        <authorList>
            <person name="Kits K.D."/>
            <person name="Klotz M.G."/>
            <person name="Stein L.Y."/>
        </authorList>
    </citation>
    <scope>NUCLEOTIDE SEQUENCE [LARGE SCALE GENOMIC DNA]</scope>
    <source>
        <strain evidence="3 4">FJG1</strain>
    </source>
</reference>
<dbReference type="OrthoDB" id="292792at2"/>
<dbReference type="STRING" id="1538553.JT25_006960"/>
<protein>
    <recommendedName>
        <fullName evidence="2">eCIS core domain-containing protein</fullName>
    </recommendedName>
</protein>